<accession>A0AA47JN78</accession>
<evidence type="ECO:0000313" key="1">
    <source>
        <dbReference type="EMBL" id="WAT93754.1"/>
    </source>
</evidence>
<geneLocation type="plasmid" evidence="1 2">
    <name>pHLA</name>
</geneLocation>
<gene>
    <name evidence="1" type="ORF">O1Q84_25880</name>
</gene>
<sequence>MTVELEELKSPWVELYEQCLESAYDYPYSDLEGFPGLYARRLKTAILLKQNRNKKISITEASTIADRAAKHTLVELRAKFTERCSFSHIKNELRKGSASQIPGRKIIDNGMAAKFMNIVVGFPTYKLSSNEIKFLLSKFDSDLVHYDSEKWYITIKVFELHLEEAEPTPQEMAVLDSVARSSIPSIIAYTLDSDYKIDWKDFFNAVKARVKETVKQGFNRFKSRKGDLDNEQIEALFDE</sequence>
<dbReference type="RefSeq" id="WP_025634165.1">
    <property type="nucleotide sequence ID" value="NZ_CP114196.1"/>
</dbReference>
<protein>
    <submittedName>
        <fullName evidence="1">Uncharacterized protein</fullName>
    </submittedName>
</protein>
<dbReference type="Proteomes" id="UP001156560">
    <property type="component" value="Plasmid pHLA"/>
</dbReference>
<name>A0AA47JN78_VIBPH</name>
<dbReference type="AlphaFoldDB" id="A0AA47JN78"/>
<evidence type="ECO:0000313" key="2">
    <source>
        <dbReference type="Proteomes" id="UP001156560"/>
    </source>
</evidence>
<reference evidence="1" key="1">
    <citation type="submission" date="2022-12" db="EMBL/GenBank/DDBJ databases">
        <title>Vibrio parahaemolyticus become highly virulent by producing novel Tc toxins.</title>
        <authorList>
            <person name="Yang F."/>
            <person name="You Y."/>
            <person name="Lai Q."/>
            <person name="Xu L."/>
            <person name="Li F."/>
        </authorList>
    </citation>
    <scope>NUCLEOTIDE SEQUENCE</scope>
    <source>
        <strain evidence="1">Vp-HL-202005</strain>
        <plasmid evidence="1">pHLA</plasmid>
    </source>
</reference>
<keyword evidence="1" id="KW-0614">Plasmid</keyword>
<organism evidence="1 2">
    <name type="scientific">Vibrio parahaemolyticus</name>
    <dbReference type="NCBI Taxonomy" id="670"/>
    <lineage>
        <taxon>Bacteria</taxon>
        <taxon>Pseudomonadati</taxon>
        <taxon>Pseudomonadota</taxon>
        <taxon>Gammaproteobacteria</taxon>
        <taxon>Vibrionales</taxon>
        <taxon>Vibrionaceae</taxon>
        <taxon>Vibrio</taxon>
    </lineage>
</organism>
<proteinExistence type="predicted"/>
<dbReference type="EMBL" id="CP114196">
    <property type="protein sequence ID" value="WAT93754.1"/>
    <property type="molecule type" value="Genomic_DNA"/>
</dbReference>